<evidence type="ECO:0000313" key="1">
    <source>
        <dbReference type="EMBL" id="KAJ5464689.1"/>
    </source>
</evidence>
<accession>A0AAD6CFT6</accession>
<dbReference type="RefSeq" id="XP_056771536.1">
    <property type="nucleotide sequence ID" value="XM_056903769.1"/>
</dbReference>
<sequence length="206" mass="24070">MAIHMTVVQLLNIEDPLVSDDHPARDDVTFDYERCTRLHNYLVAYAWMVRHGRDTPNLDALARQKRFFSEKNQIEMQTVNTWTRRLALSWIRSTILNQGSSTGSSTFCLEDNELEDEEKAWFVMIYNTTPDLYSYCLGVVYDQQLHKATFRLTIGDSESVEPVDKHENLWFPLETILTHWIFLIRLGKVVAGLPESDSRHRYQEGL</sequence>
<reference evidence="1" key="2">
    <citation type="journal article" date="2023" name="IMA Fungus">
        <title>Comparative genomic study of the Penicillium genus elucidates a diverse pangenome and 15 lateral gene transfer events.</title>
        <authorList>
            <person name="Petersen C."/>
            <person name="Sorensen T."/>
            <person name="Nielsen M.R."/>
            <person name="Sondergaard T.E."/>
            <person name="Sorensen J.L."/>
            <person name="Fitzpatrick D.A."/>
            <person name="Frisvad J.C."/>
            <person name="Nielsen K.L."/>
        </authorList>
    </citation>
    <scope>NUCLEOTIDE SEQUENCE</scope>
    <source>
        <strain evidence="1">IBT 16125</strain>
    </source>
</reference>
<evidence type="ECO:0000313" key="2">
    <source>
        <dbReference type="Proteomes" id="UP001213681"/>
    </source>
</evidence>
<organism evidence="1 2">
    <name type="scientific">Penicillium daleae</name>
    <dbReference type="NCBI Taxonomy" id="63821"/>
    <lineage>
        <taxon>Eukaryota</taxon>
        <taxon>Fungi</taxon>
        <taxon>Dikarya</taxon>
        <taxon>Ascomycota</taxon>
        <taxon>Pezizomycotina</taxon>
        <taxon>Eurotiomycetes</taxon>
        <taxon>Eurotiomycetidae</taxon>
        <taxon>Eurotiales</taxon>
        <taxon>Aspergillaceae</taxon>
        <taxon>Penicillium</taxon>
    </lineage>
</organism>
<dbReference type="GeneID" id="81594012"/>
<gene>
    <name evidence="1" type="ORF">N7458_000375</name>
</gene>
<name>A0AAD6CFT6_9EURO</name>
<reference evidence="1" key="1">
    <citation type="submission" date="2022-12" db="EMBL/GenBank/DDBJ databases">
        <authorList>
            <person name="Petersen C."/>
        </authorList>
    </citation>
    <scope>NUCLEOTIDE SEQUENCE</scope>
    <source>
        <strain evidence="1">IBT 16125</strain>
    </source>
</reference>
<dbReference type="EMBL" id="JAPVEA010000001">
    <property type="protein sequence ID" value="KAJ5464689.1"/>
    <property type="molecule type" value="Genomic_DNA"/>
</dbReference>
<protein>
    <submittedName>
        <fullName evidence="1">Uncharacterized protein</fullName>
    </submittedName>
</protein>
<dbReference type="Proteomes" id="UP001213681">
    <property type="component" value="Unassembled WGS sequence"/>
</dbReference>
<dbReference type="AlphaFoldDB" id="A0AAD6CFT6"/>
<comment type="caution">
    <text evidence="1">The sequence shown here is derived from an EMBL/GenBank/DDBJ whole genome shotgun (WGS) entry which is preliminary data.</text>
</comment>
<proteinExistence type="predicted"/>
<keyword evidence="2" id="KW-1185">Reference proteome</keyword>